<evidence type="ECO:0000313" key="2">
    <source>
        <dbReference type="EMBL" id="ONI36158.1"/>
    </source>
</evidence>
<dbReference type="EMBL" id="CM007651">
    <property type="protein sequence ID" value="ONI36158.1"/>
    <property type="molecule type" value="Genomic_DNA"/>
</dbReference>
<keyword evidence="1" id="KW-0812">Transmembrane</keyword>
<keyword evidence="1" id="KW-0472">Membrane</keyword>
<dbReference type="Proteomes" id="UP000006882">
    <property type="component" value="Chromosome G1"/>
</dbReference>
<keyword evidence="3" id="KW-1185">Reference proteome</keyword>
<evidence type="ECO:0000313" key="3">
    <source>
        <dbReference type="Proteomes" id="UP000006882"/>
    </source>
</evidence>
<dbReference type="STRING" id="3760.A0A251RJH1"/>
<dbReference type="Gramene" id="ONI36158">
    <property type="protein sequence ID" value="ONI36158"/>
    <property type="gene ID" value="PRUPE_1G572700"/>
</dbReference>
<proteinExistence type="predicted"/>
<dbReference type="Gene3D" id="3.80.10.10">
    <property type="entry name" value="Ribonuclease Inhibitor"/>
    <property type="match status" value="1"/>
</dbReference>
<dbReference type="InterPro" id="IPR032675">
    <property type="entry name" value="LRR_dom_sf"/>
</dbReference>
<feature type="transmembrane region" description="Helical" evidence="1">
    <location>
        <begin position="12"/>
        <end position="28"/>
    </location>
</feature>
<gene>
    <name evidence="2" type="ORF">PRUPE_1G572700</name>
</gene>
<sequence>MPRGVSVTNYWEAFLIFFFFLMKAFLIFKSLRLMQLDIAGNAIAGENFKSFLVKVVPSLQWLDGDKLH</sequence>
<reference evidence="2 3" key="1">
    <citation type="journal article" date="2013" name="Nat. Genet.">
        <title>The high-quality draft genome of peach (Prunus persica) identifies unique patterns of genetic diversity, domestication and genome evolution.</title>
        <authorList>
            <consortium name="International Peach Genome Initiative"/>
            <person name="Verde I."/>
            <person name="Abbott A.G."/>
            <person name="Scalabrin S."/>
            <person name="Jung S."/>
            <person name="Shu S."/>
            <person name="Marroni F."/>
            <person name="Zhebentyayeva T."/>
            <person name="Dettori M.T."/>
            <person name="Grimwood J."/>
            <person name="Cattonaro F."/>
            <person name="Zuccolo A."/>
            <person name="Rossini L."/>
            <person name="Jenkins J."/>
            <person name="Vendramin E."/>
            <person name="Meisel L.A."/>
            <person name="Decroocq V."/>
            <person name="Sosinski B."/>
            <person name="Prochnik S."/>
            <person name="Mitros T."/>
            <person name="Policriti A."/>
            <person name="Cipriani G."/>
            <person name="Dondini L."/>
            <person name="Ficklin S."/>
            <person name="Goodstein D.M."/>
            <person name="Xuan P."/>
            <person name="Del Fabbro C."/>
            <person name="Aramini V."/>
            <person name="Copetti D."/>
            <person name="Gonzalez S."/>
            <person name="Horner D.S."/>
            <person name="Falchi R."/>
            <person name="Lucas S."/>
            <person name="Mica E."/>
            <person name="Maldonado J."/>
            <person name="Lazzari B."/>
            <person name="Bielenberg D."/>
            <person name="Pirona R."/>
            <person name="Miculan M."/>
            <person name="Barakat A."/>
            <person name="Testolin R."/>
            <person name="Stella A."/>
            <person name="Tartarini S."/>
            <person name="Tonutti P."/>
            <person name="Arus P."/>
            <person name="Orellana A."/>
            <person name="Wells C."/>
            <person name="Main D."/>
            <person name="Vizzotto G."/>
            <person name="Silva H."/>
            <person name="Salamini F."/>
            <person name="Schmutz J."/>
            <person name="Morgante M."/>
            <person name="Rokhsar D.S."/>
        </authorList>
    </citation>
    <scope>NUCLEOTIDE SEQUENCE [LARGE SCALE GENOMIC DNA]</scope>
    <source>
        <strain evidence="3">cv. Nemared</strain>
    </source>
</reference>
<name>A0A251RJH1_PRUPE</name>
<organism evidence="2 3">
    <name type="scientific">Prunus persica</name>
    <name type="common">Peach</name>
    <name type="synonym">Amygdalus persica</name>
    <dbReference type="NCBI Taxonomy" id="3760"/>
    <lineage>
        <taxon>Eukaryota</taxon>
        <taxon>Viridiplantae</taxon>
        <taxon>Streptophyta</taxon>
        <taxon>Embryophyta</taxon>
        <taxon>Tracheophyta</taxon>
        <taxon>Spermatophyta</taxon>
        <taxon>Magnoliopsida</taxon>
        <taxon>eudicotyledons</taxon>
        <taxon>Gunneridae</taxon>
        <taxon>Pentapetalae</taxon>
        <taxon>rosids</taxon>
        <taxon>fabids</taxon>
        <taxon>Rosales</taxon>
        <taxon>Rosaceae</taxon>
        <taxon>Amygdaloideae</taxon>
        <taxon>Amygdaleae</taxon>
        <taxon>Prunus</taxon>
    </lineage>
</organism>
<accession>A0A251RJH1</accession>
<dbReference type="AlphaFoldDB" id="A0A251RJH1"/>
<keyword evidence="1" id="KW-1133">Transmembrane helix</keyword>
<evidence type="ECO:0000256" key="1">
    <source>
        <dbReference type="SAM" id="Phobius"/>
    </source>
</evidence>
<protein>
    <submittedName>
        <fullName evidence="2">Uncharacterized protein</fullName>
    </submittedName>
</protein>